<feature type="compositionally biased region" description="Low complexity" evidence="4">
    <location>
        <begin position="86"/>
        <end position="97"/>
    </location>
</feature>
<dbReference type="STRING" id="644352.J3NG43"/>
<dbReference type="eggNOG" id="ENOG502QSP5">
    <property type="taxonomic scope" value="Eukaryota"/>
</dbReference>
<feature type="region of interest" description="Disordered" evidence="4">
    <location>
        <begin position="557"/>
        <end position="728"/>
    </location>
</feature>
<feature type="region of interest" description="Disordered" evidence="4">
    <location>
        <begin position="1070"/>
        <end position="1241"/>
    </location>
</feature>
<dbReference type="EnsemblFungi" id="EJT80233">
    <property type="protein sequence ID" value="EJT80233"/>
    <property type="gene ID" value="GGTG_00236"/>
</dbReference>
<dbReference type="InterPro" id="IPR018564">
    <property type="entry name" value="Repl_chkpnt_MRC1_dom"/>
</dbReference>
<evidence type="ECO:0000256" key="4">
    <source>
        <dbReference type="SAM" id="MobiDB-lite"/>
    </source>
</evidence>
<feature type="compositionally biased region" description="Polar residues" evidence="4">
    <location>
        <begin position="757"/>
        <end position="769"/>
    </location>
</feature>
<dbReference type="RefSeq" id="XP_009216242.1">
    <property type="nucleotide sequence ID" value="XM_009217978.1"/>
</dbReference>
<feature type="region of interest" description="Disordered" evidence="4">
    <location>
        <begin position="1030"/>
        <end position="1054"/>
    </location>
</feature>
<dbReference type="InterPro" id="IPR024146">
    <property type="entry name" value="Claspin"/>
</dbReference>
<protein>
    <recommendedName>
        <fullName evidence="5">DNA replication checkpoint mediator MRC1 domain-containing protein</fullName>
    </recommendedName>
</protein>
<reference evidence="8" key="1">
    <citation type="submission" date="2010-07" db="EMBL/GenBank/DDBJ databases">
        <title>The genome sequence of Gaeumannomyces graminis var. tritici strain R3-111a-1.</title>
        <authorList>
            <consortium name="The Broad Institute Genome Sequencing Platform"/>
            <person name="Ma L.-J."/>
            <person name="Dead R."/>
            <person name="Young S."/>
            <person name="Zeng Q."/>
            <person name="Koehrsen M."/>
            <person name="Alvarado L."/>
            <person name="Berlin A."/>
            <person name="Chapman S.B."/>
            <person name="Chen Z."/>
            <person name="Freedman E."/>
            <person name="Gellesch M."/>
            <person name="Goldberg J."/>
            <person name="Griggs A."/>
            <person name="Gujja S."/>
            <person name="Heilman E.R."/>
            <person name="Heiman D."/>
            <person name="Hepburn T."/>
            <person name="Howarth C."/>
            <person name="Jen D."/>
            <person name="Larson L."/>
            <person name="Mehta T."/>
            <person name="Neiman D."/>
            <person name="Pearson M."/>
            <person name="Roberts A."/>
            <person name="Saif S."/>
            <person name="Shea T."/>
            <person name="Shenoy N."/>
            <person name="Sisk P."/>
            <person name="Stolte C."/>
            <person name="Sykes S."/>
            <person name="Walk T."/>
            <person name="White J."/>
            <person name="Yandava C."/>
            <person name="Haas B."/>
            <person name="Nusbaum C."/>
            <person name="Birren B."/>
        </authorList>
    </citation>
    <scope>NUCLEOTIDE SEQUENCE [LARGE SCALE GENOMIC DNA]</scope>
    <source>
        <strain evidence="8">R3-111a-1</strain>
    </source>
</reference>
<proteinExistence type="predicted"/>
<feature type="compositionally biased region" description="Basic and acidic residues" evidence="4">
    <location>
        <begin position="203"/>
        <end position="228"/>
    </location>
</feature>
<feature type="compositionally biased region" description="Polar residues" evidence="4">
    <location>
        <begin position="719"/>
        <end position="728"/>
    </location>
</feature>
<dbReference type="Pfam" id="PF09444">
    <property type="entry name" value="MRC1"/>
    <property type="match status" value="1"/>
</dbReference>
<feature type="region of interest" description="Disordered" evidence="4">
    <location>
        <begin position="318"/>
        <end position="405"/>
    </location>
</feature>
<feature type="compositionally biased region" description="Acidic residues" evidence="4">
    <location>
        <begin position="580"/>
        <end position="658"/>
    </location>
</feature>
<evidence type="ECO:0000313" key="6">
    <source>
        <dbReference type="EMBL" id="EJT80233.1"/>
    </source>
</evidence>
<feature type="region of interest" description="Disordered" evidence="4">
    <location>
        <begin position="932"/>
        <end position="993"/>
    </location>
</feature>
<feature type="compositionally biased region" description="Low complexity" evidence="4">
    <location>
        <begin position="1"/>
        <end position="21"/>
    </location>
</feature>
<name>J3NG43_GAET3</name>
<dbReference type="PANTHER" id="PTHR14396:SF10">
    <property type="entry name" value="CLASPIN"/>
    <property type="match status" value="1"/>
</dbReference>
<feature type="compositionally biased region" description="Low complexity" evidence="4">
    <location>
        <begin position="153"/>
        <end position="162"/>
    </location>
</feature>
<gene>
    <name evidence="7" type="primary">20340694</name>
    <name evidence="6" type="ORF">GGTG_00236</name>
</gene>
<feature type="compositionally biased region" description="Basic and acidic residues" evidence="4">
    <location>
        <begin position="387"/>
        <end position="399"/>
    </location>
</feature>
<feature type="domain" description="DNA replication checkpoint mediator MRC1" evidence="5">
    <location>
        <begin position="945"/>
        <end position="1084"/>
    </location>
</feature>
<feature type="region of interest" description="Disordered" evidence="4">
    <location>
        <begin position="1262"/>
        <end position="1298"/>
    </location>
</feature>
<accession>J3NG43</accession>
<reference evidence="7" key="5">
    <citation type="submission" date="2018-04" db="UniProtKB">
        <authorList>
            <consortium name="EnsemblFungi"/>
        </authorList>
    </citation>
    <scope>IDENTIFICATION</scope>
    <source>
        <strain evidence="7">R3-111a-1</strain>
    </source>
</reference>
<feature type="compositionally biased region" description="Basic and acidic residues" evidence="4">
    <location>
        <begin position="270"/>
        <end position="281"/>
    </location>
</feature>
<feature type="compositionally biased region" description="Acidic residues" evidence="4">
    <location>
        <begin position="954"/>
        <end position="964"/>
    </location>
</feature>
<evidence type="ECO:0000313" key="7">
    <source>
        <dbReference type="EnsemblFungi" id="EJT80233"/>
    </source>
</evidence>
<dbReference type="GO" id="GO:0033314">
    <property type="term" value="P:mitotic DNA replication checkpoint signaling"/>
    <property type="evidence" value="ECO:0007669"/>
    <property type="project" value="TreeGrafter"/>
</dbReference>
<dbReference type="GO" id="GO:0010997">
    <property type="term" value="F:anaphase-promoting complex binding"/>
    <property type="evidence" value="ECO:0007669"/>
    <property type="project" value="TreeGrafter"/>
</dbReference>
<evidence type="ECO:0000313" key="8">
    <source>
        <dbReference type="Proteomes" id="UP000006039"/>
    </source>
</evidence>
<keyword evidence="8" id="KW-1185">Reference proteome</keyword>
<evidence type="ECO:0000256" key="3">
    <source>
        <dbReference type="ARBA" id="ARBA00023242"/>
    </source>
</evidence>
<feature type="region of interest" description="Disordered" evidence="4">
    <location>
        <begin position="847"/>
        <end position="880"/>
    </location>
</feature>
<dbReference type="GO" id="GO:0005634">
    <property type="term" value="C:nucleus"/>
    <property type="evidence" value="ECO:0007669"/>
    <property type="project" value="UniProtKB-SubCell"/>
</dbReference>
<organism evidence="6">
    <name type="scientific">Gaeumannomyces tritici (strain R3-111a-1)</name>
    <name type="common">Wheat and barley take-all root rot fungus</name>
    <name type="synonym">Gaeumannomyces graminis var. tritici</name>
    <dbReference type="NCBI Taxonomy" id="644352"/>
    <lineage>
        <taxon>Eukaryota</taxon>
        <taxon>Fungi</taxon>
        <taxon>Dikarya</taxon>
        <taxon>Ascomycota</taxon>
        <taxon>Pezizomycotina</taxon>
        <taxon>Sordariomycetes</taxon>
        <taxon>Sordariomycetidae</taxon>
        <taxon>Magnaporthales</taxon>
        <taxon>Magnaporthaceae</taxon>
        <taxon>Gaeumannomyces</taxon>
    </lineage>
</organism>
<dbReference type="VEuPathDB" id="FungiDB:GGTG_00236"/>
<keyword evidence="3" id="KW-0539">Nucleus</keyword>
<sequence>MASSRSPSPAVSARRSNSNSPQLTPRSKLRKMLAAIDSSDEESSGTTRLFRPAARPARPISKSPTPQADSSDSDDEDILRPRGRLAARMQAASASASLEDTHTSPKAPTISTPEVDAPPTEQADEDEDEDEVMTRHPRRQKPAKAQTPTRQRSPASPAASSPDMFVTPSKDRAASLAAGSPLGSGDEGELPEDPTKSKRFRARLLELREKRVREAEEKARREAEERGNEPTPVDSFINDEEDGGLTDDEGGHKLTQDAQGRPSARKASKKALEEMHRETQRLNRNLQLAHEAKTKTKVTKASLFERFNFKPAGAAAAPELPAAAPANSSRPSSPVSVQHTDAERKEDDTPPSSPPTAQKDGVEAKEDAPAQVTENMQAEISGVTEVRFSKLDKGKDKATAADLENEEPVLKRRQFRVTLPAVQASLVTIDDDEEQLVVAQKTKLDALFDRVPARRQETDQSLHALRILAQIGGGSDSKDGVAAGRRGMKQLTDNAMTAGELQASLHRRAREQARLERERRLEALRAKGVHVQTEEEREQELKDIEDIVARARREADEIMLREKEETKKERKESGVVDPLAWDDSDDGEDGDYQDAEEQEVAEVELSGSEDEDALMADGEDEEEGEEDGAMEGLVDEQADSADESADHESEDDDADEDGGVPLTKPKSRRGKKQVTVISDDEDDSDNEAPTPKPRAVEATPQPKAAMFRSPSTRERRSPQEPTSVLRSATKTFIPGFPVKMGESAGLGLTQIFAGTMDDSQPNLATGSPSQPMPTFEDFHGPNLSQSQQDELILNSQPTQMTQLCDNETQAVQLNLAQSQAHGLDSLMRDDVSATATQQSDWLEPTQDEGFQHRSPLKRRFIEDDRETPAPSAIMDSTLPETVIQSSPLVRKGKFRRKIAVPDDTDHDHMGDAEEPVAAAADAFDVLNKAAVKEKQRKQQEEFDRKKSKAKEMFEEQAEESEDEYAGLGGADGEDSDDDGQDVEGMIDDKTGVTESDKAKIAALYADRERASDEKQVEKLFRDITTGMLRRKRGNDYDLSDDDDGGEARRRMKRRQFAKMQKALFADERVSKVAENPRTSAFMRTIEDRGSDDEDMDDLLVIQPAKPESSEEDSQETAEDSIPDSQPKQQQAMAPPPRLPGPQRRTVDSKKPSNLGEIRESLSNLLEDQRSMSMISATDVGSDSEGEDRVPESSNKENQNPRRRATVAVVDRISLKRSGSSTSDASAPGGLRRTGSGSRAAFVMTGGGSGSFKVPALLRRATSNSVASISSSTASSTGVTSGPAAAAAGGGGGAGFGEDAKIKKNASKRSGINYFARETERLAVLAEKEKRREARKWKGAEGRSKVVGGLFSAGKFE</sequence>
<feature type="region of interest" description="Disordered" evidence="4">
    <location>
        <begin position="757"/>
        <end position="786"/>
    </location>
</feature>
<dbReference type="HOGENOM" id="CLU_002311_0_0_1"/>
<keyword evidence="2" id="KW-0597">Phosphoprotein</keyword>
<dbReference type="OrthoDB" id="2130597at2759"/>
<evidence type="ECO:0000259" key="5">
    <source>
        <dbReference type="Pfam" id="PF09444"/>
    </source>
</evidence>
<feature type="region of interest" description="Disordered" evidence="4">
    <location>
        <begin position="1"/>
        <end position="296"/>
    </location>
</feature>
<feature type="compositionally biased region" description="Acidic residues" evidence="4">
    <location>
        <begin position="971"/>
        <end position="985"/>
    </location>
</feature>
<feature type="compositionally biased region" description="Low complexity" evidence="4">
    <location>
        <begin position="174"/>
        <end position="184"/>
    </location>
</feature>
<feature type="compositionally biased region" description="Low complexity" evidence="4">
    <location>
        <begin position="1262"/>
        <end position="1286"/>
    </location>
</feature>
<dbReference type="PANTHER" id="PTHR14396">
    <property type="entry name" value="CLASPIN"/>
    <property type="match status" value="1"/>
</dbReference>
<feature type="compositionally biased region" description="Acidic residues" evidence="4">
    <location>
        <begin position="1109"/>
        <end position="1121"/>
    </location>
</feature>
<feature type="compositionally biased region" description="Acidic residues" evidence="4">
    <location>
        <begin position="122"/>
        <end position="131"/>
    </location>
</feature>
<comment type="subcellular location">
    <subcellularLocation>
        <location evidence="1">Nucleus</location>
    </subcellularLocation>
</comment>
<feature type="compositionally biased region" description="Basic and acidic residues" evidence="4">
    <location>
        <begin position="557"/>
        <end position="574"/>
    </location>
</feature>
<dbReference type="GO" id="GO:0007095">
    <property type="term" value="P:mitotic G2 DNA damage checkpoint signaling"/>
    <property type="evidence" value="ECO:0007669"/>
    <property type="project" value="TreeGrafter"/>
</dbReference>
<reference evidence="6" key="2">
    <citation type="submission" date="2010-07" db="EMBL/GenBank/DDBJ databases">
        <authorList>
            <consortium name="The Broad Institute Genome Sequencing Platform"/>
            <consortium name="Broad Institute Genome Sequencing Center for Infectious Disease"/>
            <person name="Ma L.-J."/>
            <person name="Dead R."/>
            <person name="Young S."/>
            <person name="Zeng Q."/>
            <person name="Koehrsen M."/>
            <person name="Alvarado L."/>
            <person name="Berlin A."/>
            <person name="Chapman S.B."/>
            <person name="Chen Z."/>
            <person name="Freedman E."/>
            <person name="Gellesch M."/>
            <person name="Goldberg J."/>
            <person name="Griggs A."/>
            <person name="Gujja S."/>
            <person name="Heilman E.R."/>
            <person name="Heiman D."/>
            <person name="Hepburn T."/>
            <person name="Howarth C."/>
            <person name="Jen D."/>
            <person name="Larson L."/>
            <person name="Mehta T."/>
            <person name="Neiman D."/>
            <person name="Pearson M."/>
            <person name="Roberts A."/>
            <person name="Saif S."/>
            <person name="Shea T."/>
            <person name="Shenoy N."/>
            <person name="Sisk P."/>
            <person name="Stolte C."/>
            <person name="Sykes S."/>
            <person name="Walk T."/>
            <person name="White J."/>
            <person name="Yandava C."/>
            <person name="Haas B."/>
            <person name="Nusbaum C."/>
            <person name="Birren B."/>
        </authorList>
    </citation>
    <scope>NUCLEOTIDE SEQUENCE</scope>
    <source>
        <strain evidence="6">R3-111a-1</strain>
    </source>
</reference>
<feature type="compositionally biased region" description="Polar residues" evidence="4">
    <location>
        <begin position="1160"/>
        <end position="1180"/>
    </location>
</feature>
<feature type="compositionally biased region" description="Low complexity" evidence="4">
    <location>
        <begin position="318"/>
        <end position="334"/>
    </location>
</feature>
<reference evidence="7" key="4">
    <citation type="journal article" date="2015" name="G3 (Bethesda)">
        <title>Genome sequences of three phytopathogenic species of the Magnaporthaceae family of fungi.</title>
        <authorList>
            <person name="Okagaki L.H."/>
            <person name="Nunes C.C."/>
            <person name="Sailsbery J."/>
            <person name="Clay B."/>
            <person name="Brown D."/>
            <person name="John T."/>
            <person name="Oh Y."/>
            <person name="Young N."/>
            <person name="Fitzgerald M."/>
            <person name="Haas B.J."/>
            <person name="Zeng Q."/>
            <person name="Young S."/>
            <person name="Adiconis X."/>
            <person name="Fan L."/>
            <person name="Levin J.Z."/>
            <person name="Mitchell T.K."/>
            <person name="Okubara P.A."/>
            <person name="Farman M.L."/>
            <person name="Kohn L.M."/>
            <person name="Birren B."/>
            <person name="Ma L.-J."/>
            <person name="Dean R.A."/>
        </authorList>
    </citation>
    <scope>NUCLEOTIDE SEQUENCE</scope>
    <source>
        <strain evidence="7">R3-111a-1</strain>
    </source>
</reference>
<evidence type="ECO:0000256" key="2">
    <source>
        <dbReference type="ARBA" id="ARBA00022553"/>
    </source>
</evidence>
<feature type="compositionally biased region" description="Acidic residues" evidence="4">
    <location>
        <begin position="237"/>
        <end position="248"/>
    </location>
</feature>
<dbReference type="EMBL" id="GL385395">
    <property type="protein sequence ID" value="EJT80233.1"/>
    <property type="molecule type" value="Genomic_DNA"/>
</dbReference>
<feature type="compositionally biased region" description="Basic and acidic residues" evidence="4">
    <location>
        <begin position="932"/>
        <end position="953"/>
    </location>
</feature>
<dbReference type="Proteomes" id="UP000006039">
    <property type="component" value="Unassembled WGS sequence"/>
</dbReference>
<evidence type="ECO:0000256" key="1">
    <source>
        <dbReference type="ARBA" id="ARBA00004123"/>
    </source>
</evidence>
<dbReference type="GeneID" id="20340694"/>
<reference evidence="6" key="3">
    <citation type="submission" date="2010-09" db="EMBL/GenBank/DDBJ databases">
        <title>Annotation of Gaeumannomyces graminis var. tritici R3-111a-1.</title>
        <authorList>
            <consortium name="The Broad Institute Genome Sequencing Platform"/>
            <person name="Ma L.-J."/>
            <person name="Dead R."/>
            <person name="Young S.K."/>
            <person name="Zeng Q."/>
            <person name="Gargeya S."/>
            <person name="Fitzgerald M."/>
            <person name="Haas B."/>
            <person name="Abouelleil A."/>
            <person name="Alvarado L."/>
            <person name="Arachchi H.M."/>
            <person name="Berlin A."/>
            <person name="Brown A."/>
            <person name="Chapman S.B."/>
            <person name="Chen Z."/>
            <person name="Dunbar C."/>
            <person name="Freedman E."/>
            <person name="Gearin G."/>
            <person name="Gellesch M."/>
            <person name="Goldberg J."/>
            <person name="Griggs A."/>
            <person name="Gujja S."/>
            <person name="Heiman D."/>
            <person name="Howarth C."/>
            <person name="Larson L."/>
            <person name="Lui A."/>
            <person name="MacDonald P.J.P."/>
            <person name="Mehta T."/>
            <person name="Montmayeur A."/>
            <person name="Murphy C."/>
            <person name="Neiman D."/>
            <person name="Pearson M."/>
            <person name="Priest M."/>
            <person name="Roberts A."/>
            <person name="Saif S."/>
            <person name="Shea T."/>
            <person name="Shenoy N."/>
            <person name="Sisk P."/>
            <person name="Stolte C."/>
            <person name="Sykes S."/>
            <person name="Yandava C."/>
            <person name="Wortman J."/>
            <person name="Nusbaum C."/>
            <person name="Birren B."/>
        </authorList>
    </citation>
    <scope>NUCLEOTIDE SEQUENCE</scope>
    <source>
        <strain evidence="6">R3-111a-1</strain>
    </source>
</reference>